<feature type="transmembrane region" description="Helical" evidence="1">
    <location>
        <begin position="132"/>
        <end position="152"/>
    </location>
</feature>
<reference evidence="4" key="1">
    <citation type="submission" date="2017-02" db="UniProtKB">
        <authorList>
            <consortium name="WormBaseParasite"/>
        </authorList>
    </citation>
    <scope>IDENTIFICATION</scope>
</reference>
<dbReference type="Proteomes" id="UP000267096">
    <property type="component" value="Unassembled WGS sequence"/>
</dbReference>
<reference evidence="2 3" key="2">
    <citation type="submission" date="2018-11" db="EMBL/GenBank/DDBJ databases">
        <authorList>
            <consortium name="Pathogen Informatics"/>
        </authorList>
    </citation>
    <scope>NUCLEOTIDE SEQUENCE [LARGE SCALE GENOMIC DNA]</scope>
</reference>
<evidence type="ECO:0000313" key="4">
    <source>
        <dbReference type="WBParaSite" id="ASIM_0000064901-mRNA-1"/>
    </source>
</evidence>
<keyword evidence="1" id="KW-1133">Transmembrane helix</keyword>
<gene>
    <name evidence="2" type="ORF">ASIM_LOCUS549</name>
</gene>
<evidence type="ECO:0000313" key="3">
    <source>
        <dbReference type="Proteomes" id="UP000267096"/>
    </source>
</evidence>
<keyword evidence="1" id="KW-0812">Transmembrane</keyword>
<accession>A0A0M3IZG6</accession>
<protein>
    <submittedName>
        <fullName evidence="2 4">Uncharacterized protein</fullName>
    </submittedName>
</protein>
<dbReference type="OrthoDB" id="10593062at2759"/>
<dbReference type="EMBL" id="UYRR01000384">
    <property type="protein sequence ID" value="VDK17830.1"/>
    <property type="molecule type" value="Genomic_DNA"/>
</dbReference>
<name>A0A0M3IZG6_ANISI</name>
<keyword evidence="3" id="KW-1185">Reference proteome</keyword>
<organism evidence="4">
    <name type="scientific">Anisakis simplex</name>
    <name type="common">Herring worm</name>
    <dbReference type="NCBI Taxonomy" id="6269"/>
    <lineage>
        <taxon>Eukaryota</taxon>
        <taxon>Metazoa</taxon>
        <taxon>Ecdysozoa</taxon>
        <taxon>Nematoda</taxon>
        <taxon>Chromadorea</taxon>
        <taxon>Rhabditida</taxon>
        <taxon>Spirurina</taxon>
        <taxon>Ascaridomorpha</taxon>
        <taxon>Ascaridoidea</taxon>
        <taxon>Anisakidae</taxon>
        <taxon>Anisakis</taxon>
        <taxon>Anisakis simplex complex</taxon>
    </lineage>
</organism>
<dbReference type="AlphaFoldDB" id="A0A0M3IZG6"/>
<keyword evidence="1" id="KW-0472">Membrane</keyword>
<evidence type="ECO:0000313" key="2">
    <source>
        <dbReference type="EMBL" id="VDK17830.1"/>
    </source>
</evidence>
<proteinExistence type="predicted"/>
<dbReference type="WBParaSite" id="ASIM_0000064901-mRNA-1">
    <property type="protein sequence ID" value="ASIM_0000064901-mRNA-1"/>
    <property type="gene ID" value="ASIM_0000064901"/>
</dbReference>
<sequence>MFQCVIKEKILFVYPRSREIKIRSEQISCQEIRINTDFEIAVEWNGSPSYTNEIFDAPPITELSDERIQWTLDQLEDKSDTWNHLSEQKTKSTIDNIRDEMEQTMISAGIIIDKSSHMIAQEIQEIARYWQFLLGSLSLIGLTVTIVITIIMCPQCFTCFNAMCQRCVMSKRTSAQRHQLSTLVDSIGKFKIKDAGMSRQKWRKYKRR</sequence>
<evidence type="ECO:0000256" key="1">
    <source>
        <dbReference type="SAM" id="Phobius"/>
    </source>
</evidence>